<reference evidence="2" key="1">
    <citation type="journal article" date="2020" name="Mol. Plant Microbe">
        <title>Rhizobial microsymbionts of the narrowly endemic Oxytropis species growing in Kamchatka are characterized by significant genetic diversity and possess a set of genes that are associated with T3SS and T6SS secretion systems and can affect the development of symbiosis.</title>
        <authorList>
            <person name="Safronova V."/>
            <person name="Guro P."/>
            <person name="Sazanova A."/>
            <person name="Kuznetsova I."/>
            <person name="Belimov A."/>
            <person name="Yakubov V."/>
            <person name="Chirak E."/>
            <person name="Afonin A."/>
            <person name="Gogolev Y."/>
            <person name="Andronov E."/>
            <person name="Tikhonovich I."/>
        </authorList>
    </citation>
    <scope>NUCLEOTIDE SEQUENCE [LARGE SCALE GENOMIC DNA]</scope>
    <source>
        <strain evidence="2">583</strain>
    </source>
</reference>
<evidence type="ECO:0000313" key="1">
    <source>
        <dbReference type="EMBL" id="QND55809.1"/>
    </source>
</evidence>
<organism evidence="1 2">
    <name type="scientific">Mesorhizobium huakuii</name>
    <dbReference type="NCBI Taxonomy" id="28104"/>
    <lineage>
        <taxon>Bacteria</taxon>
        <taxon>Pseudomonadati</taxon>
        <taxon>Pseudomonadota</taxon>
        <taxon>Alphaproteobacteria</taxon>
        <taxon>Hyphomicrobiales</taxon>
        <taxon>Phyllobacteriaceae</taxon>
        <taxon>Mesorhizobium</taxon>
    </lineage>
</organism>
<protein>
    <submittedName>
        <fullName evidence="1">Uncharacterized protein</fullName>
    </submittedName>
</protein>
<dbReference type="EMBL" id="CP050296">
    <property type="protein sequence ID" value="QND55809.1"/>
    <property type="molecule type" value="Genomic_DNA"/>
</dbReference>
<accession>A0A7G6SMS7</accession>
<gene>
    <name evidence="1" type="ORF">HB778_03425</name>
</gene>
<dbReference type="AlphaFoldDB" id="A0A7G6SMS7"/>
<sequence>MFPVCAHSAKMRRTQNRSGEAAGGIRYADQLRNPDGASIGRSRGAEDAQCPKGIQLEADIKAAPDCLAAHKLHQACAWGSSGDEFMSEDVIDKCETGFLDRLTAKQKRLYQKRIGACSDRYPVTEEGGSIQIYLSWMCDEDLAATYFKAAKGGQIVGTPRWRVPNVSQ</sequence>
<name>A0A7G6SMS7_9HYPH</name>
<dbReference type="Proteomes" id="UP000515465">
    <property type="component" value="Chromosome"/>
</dbReference>
<dbReference type="RefSeq" id="WP_183461483.1">
    <property type="nucleotide sequence ID" value="NZ_CP050296.1"/>
</dbReference>
<evidence type="ECO:0000313" key="2">
    <source>
        <dbReference type="Proteomes" id="UP000515465"/>
    </source>
</evidence>
<proteinExistence type="predicted"/>